<dbReference type="InterPro" id="IPR037252">
    <property type="entry name" value="Mib_Herc2_sf"/>
</dbReference>
<dbReference type="InterPro" id="IPR010606">
    <property type="entry name" value="Mib_Herc2"/>
</dbReference>
<organism evidence="3 4">
    <name type="scientific">Dreissena polymorpha</name>
    <name type="common">Zebra mussel</name>
    <name type="synonym">Mytilus polymorpha</name>
    <dbReference type="NCBI Taxonomy" id="45954"/>
    <lineage>
        <taxon>Eukaryota</taxon>
        <taxon>Metazoa</taxon>
        <taxon>Spiralia</taxon>
        <taxon>Lophotrochozoa</taxon>
        <taxon>Mollusca</taxon>
        <taxon>Bivalvia</taxon>
        <taxon>Autobranchia</taxon>
        <taxon>Heteroconchia</taxon>
        <taxon>Euheterodonta</taxon>
        <taxon>Imparidentia</taxon>
        <taxon>Neoheterodontei</taxon>
        <taxon>Myida</taxon>
        <taxon>Dreissenoidea</taxon>
        <taxon>Dreissenidae</taxon>
        <taxon>Dreissena</taxon>
    </lineage>
</organism>
<comment type="caution">
    <text evidence="3">The sequence shown here is derived from an EMBL/GenBank/DDBJ whole genome shotgun (WGS) entry which is preliminary data.</text>
</comment>
<dbReference type="GO" id="GO:0016567">
    <property type="term" value="P:protein ubiquitination"/>
    <property type="evidence" value="ECO:0007669"/>
    <property type="project" value="InterPro"/>
</dbReference>
<reference evidence="3" key="2">
    <citation type="submission" date="2020-11" db="EMBL/GenBank/DDBJ databases">
        <authorList>
            <person name="McCartney M.A."/>
            <person name="Auch B."/>
            <person name="Kono T."/>
            <person name="Mallez S."/>
            <person name="Becker A."/>
            <person name="Gohl D.M."/>
            <person name="Silverstein K.A.T."/>
            <person name="Koren S."/>
            <person name="Bechman K.B."/>
            <person name="Herman A."/>
            <person name="Abrahante J.E."/>
            <person name="Garbe J."/>
        </authorList>
    </citation>
    <scope>NUCLEOTIDE SEQUENCE</scope>
    <source>
        <strain evidence="3">Duluth1</strain>
        <tissue evidence="3">Whole animal</tissue>
    </source>
</reference>
<protein>
    <recommendedName>
        <fullName evidence="2">MIB/HERC2 domain-containing protein</fullName>
    </recommendedName>
</protein>
<evidence type="ECO:0000259" key="2">
    <source>
        <dbReference type="PROSITE" id="PS51416"/>
    </source>
</evidence>
<evidence type="ECO:0000256" key="1">
    <source>
        <dbReference type="SAM" id="MobiDB-lite"/>
    </source>
</evidence>
<feature type="region of interest" description="Disordered" evidence="1">
    <location>
        <begin position="65"/>
        <end position="90"/>
    </location>
</feature>
<keyword evidence="4" id="KW-1185">Reference proteome</keyword>
<sequence length="90" mass="9878">MLGIQVTLIAGPFLTQRVYIRTTWSRASIRWKLPFSANGYLVKRIFGSDLKKHIKVGTRVVRGTDWRGGDQDGGGPGTVTRLFSGQGQSG</sequence>
<gene>
    <name evidence="3" type="ORF">DPMN_061402</name>
</gene>
<feature type="domain" description="MIB/HERC2" evidence="2">
    <location>
        <begin position="46"/>
        <end position="90"/>
    </location>
</feature>
<dbReference type="GO" id="GO:0004842">
    <property type="term" value="F:ubiquitin-protein transferase activity"/>
    <property type="evidence" value="ECO:0007669"/>
    <property type="project" value="InterPro"/>
</dbReference>
<dbReference type="SUPFAM" id="SSF159034">
    <property type="entry name" value="Mib/herc2 domain-like"/>
    <property type="match status" value="1"/>
</dbReference>
<reference evidence="3" key="1">
    <citation type="journal article" date="2019" name="bioRxiv">
        <title>The Genome of the Zebra Mussel, Dreissena polymorpha: A Resource for Invasive Species Research.</title>
        <authorList>
            <person name="McCartney M.A."/>
            <person name="Auch B."/>
            <person name="Kono T."/>
            <person name="Mallez S."/>
            <person name="Zhang Y."/>
            <person name="Obille A."/>
            <person name="Becker A."/>
            <person name="Abrahante J.E."/>
            <person name="Garbe J."/>
            <person name="Badalamenti J.P."/>
            <person name="Herman A."/>
            <person name="Mangelson H."/>
            <person name="Liachko I."/>
            <person name="Sullivan S."/>
            <person name="Sone E.D."/>
            <person name="Koren S."/>
            <person name="Silverstein K.A.T."/>
            <person name="Beckman K.B."/>
            <person name="Gohl D.M."/>
        </authorList>
    </citation>
    <scope>NUCLEOTIDE SEQUENCE</scope>
    <source>
        <strain evidence="3">Duluth1</strain>
        <tissue evidence="3">Whole animal</tissue>
    </source>
</reference>
<dbReference type="Gene3D" id="2.30.30.40">
    <property type="entry name" value="SH3 Domains"/>
    <property type="match status" value="1"/>
</dbReference>
<accession>A0A9D4HJ50</accession>
<evidence type="ECO:0000313" key="4">
    <source>
        <dbReference type="Proteomes" id="UP000828390"/>
    </source>
</evidence>
<dbReference type="GO" id="GO:0046872">
    <property type="term" value="F:metal ion binding"/>
    <property type="evidence" value="ECO:0007669"/>
    <property type="project" value="InterPro"/>
</dbReference>
<dbReference type="Proteomes" id="UP000828390">
    <property type="component" value="Unassembled WGS sequence"/>
</dbReference>
<dbReference type="PROSITE" id="PS51416">
    <property type="entry name" value="MIB_HERC2"/>
    <property type="match status" value="1"/>
</dbReference>
<evidence type="ECO:0000313" key="3">
    <source>
        <dbReference type="EMBL" id="KAH3718596.1"/>
    </source>
</evidence>
<name>A0A9D4HJ50_DREPO</name>
<dbReference type="EMBL" id="JAIWYP010000013">
    <property type="protein sequence ID" value="KAH3718596.1"/>
    <property type="molecule type" value="Genomic_DNA"/>
</dbReference>
<feature type="compositionally biased region" description="Polar residues" evidence="1">
    <location>
        <begin position="81"/>
        <end position="90"/>
    </location>
</feature>
<dbReference type="AlphaFoldDB" id="A0A9D4HJ50"/>
<proteinExistence type="predicted"/>